<reference evidence="1 2" key="1">
    <citation type="submission" date="2019-05" db="EMBL/GenBank/DDBJ databases">
        <title>Another draft genome of Portunus trituberculatus and its Hox gene families provides insights of decapod evolution.</title>
        <authorList>
            <person name="Jeong J.-H."/>
            <person name="Song I."/>
            <person name="Kim S."/>
            <person name="Choi T."/>
            <person name="Kim D."/>
            <person name="Ryu S."/>
            <person name="Kim W."/>
        </authorList>
    </citation>
    <scope>NUCLEOTIDE SEQUENCE [LARGE SCALE GENOMIC DNA]</scope>
    <source>
        <tissue evidence="1">Muscle</tissue>
    </source>
</reference>
<dbReference type="AlphaFoldDB" id="A0A5B7EHC5"/>
<organism evidence="1 2">
    <name type="scientific">Portunus trituberculatus</name>
    <name type="common">Swimming crab</name>
    <name type="synonym">Neptunus trituberculatus</name>
    <dbReference type="NCBI Taxonomy" id="210409"/>
    <lineage>
        <taxon>Eukaryota</taxon>
        <taxon>Metazoa</taxon>
        <taxon>Ecdysozoa</taxon>
        <taxon>Arthropoda</taxon>
        <taxon>Crustacea</taxon>
        <taxon>Multicrustacea</taxon>
        <taxon>Malacostraca</taxon>
        <taxon>Eumalacostraca</taxon>
        <taxon>Eucarida</taxon>
        <taxon>Decapoda</taxon>
        <taxon>Pleocyemata</taxon>
        <taxon>Brachyura</taxon>
        <taxon>Eubrachyura</taxon>
        <taxon>Portunoidea</taxon>
        <taxon>Portunidae</taxon>
        <taxon>Portuninae</taxon>
        <taxon>Portunus</taxon>
    </lineage>
</organism>
<dbReference type="EMBL" id="VSRR010002532">
    <property type="protein sequence ID" value="MPC31944.1"/>
    <property type="molecule type" value="Genomic_DNA"/>
</dbReference>
<sequence>MVAAAAAAAGHPKLTSLHPLIPPLHSSEELHPHQLLHLRNTEVQVETLMPPLHLRTTTLSILAEARIDKHSNICTGSIYNEMTASSTHKQEYIFGLKHAATGLSLWLAKVYIWSTGNFCYMSTDWLAGPDSHFFFPPRGLISSEMFHKASSLRFRESLSVCPEGRGRVDELTVFLEAIGDVLLPLKPPDWSRVKG</sequence>
<accession>A0A5B7EHC5</accession>
<keyword evidence="2" id="KW-1185">Reference proteome</keyword>
<comment type="caution">
    <text evidence="1">The sequence shown here is derived from an EMBL/GenBank/DDBJ whole genome shotgun (WGS) entry which is preliminary data.</text>
</comment>
<evidence type="ECO:0000313" key="2">
    <source>
        <dbReference type="Proteomes" id="UP000324222"/>
    </source>
</evidence>
<name>A0A5B7EHC5_PORTR</name>
<proteinExistence type="predicted"/>
<evidence type="ECO:0000313" key="1">
    <source>
        <dbReference type="EMBL" id="MPC31944.1"/>
    </source>
</evidence>
<protein>
    <submittedName>
        <fullName evidence="1">Uncharacterized protein</fullName>
    </submittedName>
</protein>
<gene>
    <name evidence="1" type="ORF">E2C01_025244</name>
</gene>
<dbReference type="Proteomes" id="UP000324222">
    <property type="component" value="Unassembled WGS sequence"/>
</dbReference>